<dbReference type="Proteomes" id="UP001062846">
    <property type="component" value="Chromosome 7"/>
</dbReference>
<protein>
    <submittedName>
        <fullName evidence="1">Uncharacterized protein</fullName>
    </submittedName>
</protein>
<gene>
    <name evidence="1" type="ORF">RHMOL_Rhmol07G0182700</name>
</gene>
<comment type="caution">
    <text evidence="1">The sequence shown here is derived from an EMBL/GenBank/DDBJ whole genome shotgun (WGS) entry which is preliminary data.</text>
</comment>
<reference evidence="1" key="1">
    <citation type="submission" date="2022-02" db="EMBL/GenBank/DDBJ databases">
        <title>Plant Genome Project.</title>
        <authorList>
            <person name="Zhang R.-G."/>
        </authorList>
    </citation>
    <scope>NUCLEOTIDE SEQUENCE</scope>
    <source>
        <strain evidence="1">AT1</strain>
    </source>
</reference>
<dbReference type="EMBL" id="CM046394">
    <property type="protein sequence ID" value="KAI8547280.1"/>
    <property type="molecule type" value="Genomic_DNA"/>
</dbReference>
<evidence type="ECO:0000313" key="1">
    <source>
        <dbReference type="EMBL" id="KAI8547280.1"/>
    </source>
</evidence>
<sequence length="83" mass="9404">MNLRVSYIPEAVKEDGVVFPEELTAKEEFGNVFEDLPIYEEYLDDDKEEEGLEDIDQVVQVSHVSDGVLGLVSKYEVLEDPPT</sequence>
<organism evidence="1 2">
    <name type="scientific">Rhododendron molle</name>
    <name type="common">Chinese azalea</name>
    <name type="synonym">Azalea mollis</name>
    <dbReference type="NCBI Taxonomy" id="49168"/>
    <lineage>
        <taxon>Eukaryota</taxon>
        <taxon>Viridiplantae</taxon>
        <taxon>Streptophyta</taxon>
        <taxon>Embryophyta</taxon>
        <taxon>Tracheophyta</taxon>
        <taxon>Spermatophyta</taxon>
        <taxon>Magnoliopsida</taxon>
        <taxon>eudicotyledons</taxon>
        <taxon>Gunneridae</taxon>
        <taxon>Pentapetalae</taxon>
        <taxon>asterids</taxon>
        <taxon>Ericales</taxon>
        <taxon>Ericaceae</taxon>
        <taxon>Ericoideae</taxon>
        <taxon>Rhodoreae</taxon>
        <taxon>Rhododendron</taxon>
    </lineage>
</organism>
<evidence type="ECO:0000313" key="2">
    <source>
        <dbReference type="Proteomes" id="UP001062846"/>
    </source>
</evidence>
<accession>A0ACC0N201</accession>
<proteinExistence type="predicted"/>
<keyword evidence="2" id="KW-1185">Reference proteome</keyword>
<name>A0ACC0N201_RHOML</name>